<evidence type="ECO:0000313" key="4">
    <source>
        <dbReference type="EMBL" id="MFD2066781.1"/>
    </source>
</evidence>
<accession>A0ABW4WX19</accession>
<reference evidence="5" key="1">
    <citation type="journal article" date="2019" name="Int. J. Syst. Evol. Microbiol.">
        <title>The Global Catalogue of Microorganisms (GCM) 10K type strain sequencing project: providing services to taxonomists for standard genome sequencing and annotation.</title>
        <authorList>
            <consortium name="The Broad Institute Genomics Platform"/>
            <consortium name="The Broad Institute Genome Sequencing Center for Infectious Disease"/>
            <person name="Wu L."/>
            <person name="Ma J."/>
        </authorList>
    </citation>
    <scope>NUCLEOTIDE SEQUENCE [LARGE SCALE GENOMIC DNA]</scope>
    <source>
        <strain evidence="5">JCM 16545</strain>
    </source>
</reference>
<dbReference type="PROSITE" id="PS51904">
    <property type="entry name" value="GLYCOSYL_HYDROL_F25_2"/>
    <property type="match status" value="1"/>
</dbReference>
<dbReference type="PANTHER" id="PTHR34135:SF2">
    <property type="entry name" value="LYSOZYME"/>
    <property type="match status" value="1"/>
</dbReference>
<keyword evidence="2 4" id="KW-0378">Hydrolase</keyword>
<dbReference type="PANTHER" id="PTHR34135">
    <property type="entry name" value="LYSOZYME"/>
    <property type="match status" value="1"/>
</dbReference>
<dbReference type="InterPro" id="IPR002053">
    <property type="entry name" value="Glyco_hydro_25"/>
</dbReference>
<dbReference type="InterPro" id="IPR017853">
    <property type="entry name" value="GH"/>
</dbReference>
<evidence type="ECO:0000256" key="1">
    <source>
        <dbReference type="ARBA" id="ARBA00010646"/>
    </source>
</evidence>
<gene>
    <name evidence="4" type="ORF">ACFSKU_07785</name>
</gene>
<comment type="similarity">
    <text evidence="1">Belongs to the glycosyl hydrolase 25 family.</text>
</comment>
<dbReference type="EMBL" id="JBHUHV010000022">
    <property type="protein sequence ID" value="MFD2066781.1"/>
    <property type="molecule type" value="Genomic_DNA"/>
</dbReference>
<comment type="caution">
    <text evidence="4">The sequence shown here is derived from an EMBL/GenBank/DDBJ whole genome shotgun (WGS) entry which is preliminary data.</text>
</comment>
<protein>
    <submittedName>
        <fullName evidence="4">Glycoside hydrolase family 25 protein</fullName>
    </submittedName>
</protein>
<evidence type="ECO:0000256" key="3">
    <source>
        <dbReference type="ARBA" id="ARBA00023295"/>
    </source>
</evidence>
<evidence type="ECO:0000256" key="2">
    <source>
        <dbReference type="ARBA" id="ARBA00022801"/>
    </source>
</evidence>
<dbReference type="SUPFAM" id="SSF51445">
    <property type="entry name" value="(Trans)glycosidases"/>
    <property type="match status" value="1"/>
</dbReference>
<keyword evidence="3" id="KW-0326">Glycosidase</keyword>
<dbReference type="RefSeq" id="WP_229960724.1">
    <property type="nucleotide sequence ID" value="NZ_JAJJWI010000008.1"/>
</dbReference>
<sequence>MAFHLLISSYQHLAKLSLLLYMSVASSFISQPEGGSSTNNNGGNTAVASSVLKGVDVSRWQKEVDWHRVKEADITFAFVKATQADFRLDPYFPANWEATKRVGIKRGAYHFFIPSAPIQGQIEIFKSTVTLEAGDLPPVLDVETADPLMTGEQLRQNMRLWLETIQQHYGVKPIIYTNQNFYRRWLQGHFQDFHFWIARYSDVAPEVHHNEKWMFWQYSDRGTIPGINTAVDMNFFVGDWDSLSQLCMPEMVFSSEEVSPLKQLKHMQPLPY</sequence>
<dbReference type="InterPro" id="IPR018077">
    <property type="entry name" value="Glyco_hydro_fam25_subgr"/>
</dbReference>
<organism evidence="4 5">
    <name type="scientific">Pontibacter silvestris</name>
    <dbReference type="NCBI Taxonomy" id="2305183"/>
    <lineage>
        <taxon>Bacteria</taxon>
        <taxon>Pseudomonadati</taxon>
        <taxon>Bacteroidota</taxon>
        <taxon>Cytophagia</taxon>
        <taxon>Cytophagales</taxon>
        <taxon>Hymenobacteraceae</taxon>
        <taxon>Pontibacter</taxon>
    </lineage>
</organism>
<name>A0ABW4WX19_9BACT</name>
<dbReference type="Proteomes" id="UP001597369">
    <property type="component" value="Unassembled WGS sequence"/>
</dbReference>
<dbReference type="SMART" id="SM00641">
    <property type="entry name" value="Glyco_25"/>
    <property type="match status" value="1"/>
</dbReference>
<evidence type="ECO:0000313" key="5">
    <source>
        <dbReference type="Proteomes" id="UP001597369"/>
    </source>
</evidence>
<dbReference type="Gene3D" id="3.20.20.80">
    <property type="entry name" value="Glycosidases"/>
    <property type="match status" value="1"/>
</dbReference>
<keyword evidence="5" id="KW-1185">Reference proteome</keyword>
<dbReference type="GO" id="GO:0016787">
    <property type="term" value="F:hydrolase activity"/>
    <property type="evidence" value="ECO:0007669"/>
    <property type="project" value="UniProtKB-KW"/>
</dbReference>
<proteinExistence type="inferred from homology"/>
<dbReference type="Pfam" id="PF01183">
    <property type="entry name" value="Glyco_hydro_25"/>
    <property type="match status" value="1"/>
</dbReference>